<dbReference type="InterPro" id="IPR017871">
    <property type="entry name" value="ABC_transporter-like_CS"/>
</dbReference>
<evidence type="ECO:0000259" key="10">
    <source>
        <dbReference type="PROSITE" id="PS50929"/>
    </source>
</evidence>
<dbReference type="InterPro" id="IPR011527">
    <property type="entry name" value="ABC1_TM_dom"/>
</dbReference>
<dbReference type="InterPro" id="IPR003439">
    <property type="entry name" value="ABC_transporter-like_ATP-bd"/>
</dbReference>
<evidence type="ECO:0000313" key="11">
    <source>
        <dbReference type="EMBL" id="GAA4335387.1"/>
    </source>
</evidence>
<feature type="domain" description="ABC transmembrane type-1" evidence="10">
    <location>
        <begin position="10"/>
        <end position="287"/>
    </location>
</feature>
<evidence type="ECO:0000256" key="4">
    <source>
        <dbReference type="ARBA" id="ARBA00022741"/>
    </source>
</evidence>
<name>A0ABP8H7Z2_9BURK</name>
<dbReference type="SMART" id="SM00382">
    <property type="entry name" value="AAA"/>
    <property type="match status" value="1"/>
</dbReference>
<dbReference type="PROSITE" id="PS00211">
    <property type="entry name" value="ABC_TRANSPORTER_1"/>
    <property type="match status" value="1"/>
</dbReference>
<evidence type="ECO:0000313" key="12">
    <source>
        <dbReference type="Proteomes" id="UP001500975"/>
    </source>
</evidence>
<dbReference type="Pfam" id="PF00005">
    <property type="entry name" value="ABC_tran"/>
    <property type="match status" value="1"/>
</dbReference>
<dbReference type="PANTHER" id="PTHR24221:SF248">
    <property type="entry name" value="ABC TRANSPORTER TRANSMEMBRANE REGION"/>
    <property type="match status" value="1"/>
</dbReference>
<feature type="transmembrane region" description="Helical" evidence="8">
    <location>
        <begin position="46"/>
        <end position="63"/>
    </location>
</feature>
<evidence type="ECO:0000256" key="5">
    <source>
        <dbReference type="ARBA" id="ARBA00022840"/>
    </source>
</evidence>
<dbReference type="Gene3D" id="3.40.50.300">
    <property type="entry name" value="P-loop containing nucleotide triphosphate hydrolases"/>
    <property type="match status" value="1"/>
</dbReference>
<dbReference type="InterPro" id="IPR036640">
    <property type="entry name" value="ABC1_TM_sf"/>
</dbReference>
<comment type="caution">
    <text evidence="11">The sequence shown here is derived from an EMBL/GenBank/DDBJ whole genome shotgun (WGS) entry which is preliminary data.</text>
</comment>
<comment type="subcellular location">
    <subcellularLocation>
        <location evidence="1">Cell membrane</location>
        <topology evidence="1">Multi-pass membrane protein</topology>
    </subcellularLocation>
</comment>
<protein>
    <submittedName>
        <fullName evidence="11">Alkaline protease secretion ATP-binding protein AprD</fullName>
    </submittedName>
</protein>
<reference evidence="12" key="1">
    <citation type="journal article" date="2019" name="Int. J. Syst. Evol. Microbiol.">
        <title>The Global Catalogue of Microorganisms (GCM) 10K type strain sequencing project: providing services to taxonomists for standard genome sequencing and annotation.</title>
        <authorList>
            <consortium name="The Broad Institute Genomics Platform"/>
            <consortium name="The Broad Institute Genome Sequencing Center for Infectious Disease"/>
            <person name="Wu L."/>
            <person name="Ma J."/>
        </authorList>
    </citation>
    <scope>NUCLEOTIDE SEQUENCE [LARGE SCALE GENOMIC DNA]</scope>
    <source>
        <strain evidence="12">JCM 17804</strain>
    </source>
</reference>
<dbReference type="GO" id="GO:0008233">
    <property type="term" value="F:peptidase activity"/>
    <property type="evidence" value="ECO:0007669"/>
    <property type="project" value="UniProtKB-KW"/>
</dbReference>
<sequence>MRRYSSAEIFGAFVGSSVVHLLLLIPTLVTLQIYDRVLTSRRSETLLMLLAAAVLSLAAWWIVDTSRVRWHAARAAEMEAQLAHDLVPLMLHLPALQAGAAIQQLWRDMAALRKFTGGPALLAVIDLPWCLVYLLVIAAFHPLLGAVALCGVLMLVGLAWLTEWRLRATVASAEDSQLQAQRSSGEIAAFAEVLQAHGQQDQMGAAWLAIRDRAAGAQLAADLQGHSLKGWGKLLRQVLQLGVLAIGAWLVLQGHATGGVMIAGSILLGKALMPIEVLIGGWKQQLEARKALLRLRHAFASKADVGRLWPETVLPPAKGELRLVDVGVALSPDRGAILHGLSLTLPAGALLAVLGHSGSGKSTLARVLAGVQVPTHGEVSLDGAALRQYSARARGWATGYLPQDVQLHDGSVAHNIARLWQPTEALTNEQSDAVVEAAQRAGAHALITALPRGYDTLLGSAPGAQLLSGGQRQRIALARAIYATPGAGVPRLVVLDEPDSHLDADGEEALARCLHDLRERGCTVVVITHRPHLIASASHVLVLVQGAVEQFGPREQVRQWMVRRNRAMLARQESRA</sequence>
<keyword evidence="5 11" id="KW-0067">ATP-binding</keyword>
<dbReference type="SUPFAM" id="SSF90123">
    <property type="entry name" value="ABC transporter transmembrane region"/>
    <property type="match status" value="1"/>
</dbReference>
<dbReference type="PROSITE" id="PS50893">
    <property type="entry name" value="ABC_TRANSPORTER_2"/>
    <property type="match status" value="1"/>
</dbReference>
<dbReference type="InterPro" id="IPR003593">
    <property type="entry name" value="AAA+_ATPase"/>
</dbReference>
<dbReference type="GO" id="GO:0006508">
    <property type="term" value="P:proteolysis"/>
    <property type="evidence" value="ECO:0007669"/>
    <property type="project" value="UniProtKB-KW"/>
</dbReference>
<evidence type="ECO:0000256" key="8">
    <source>
        <dbReference type="SAM" id="Phobius"/>
    </source>
</evidence>
<keyword evidence="4" id="KW-0547">Nucleotide-binding</keyword>
<evidence type="ECO:0000256" key="2">
    <source>
        <dbReference type="ARBA" id="ARBA00022475"/>
    </source>
</evidence>
<dbReference type="SUPFAM" id="SSF52540">
    <property type="entry name" value="P-loop containing nucleoside triphosphate hydrolases"/>
    <property type="match status" value="1"/>
</dbReference>
<dbReference type="EMBL" id="BAABGJ010000009">
    <property type="protein sequence ID" value="GAA4335387.1"/>
    <property type="molecule type" value="Genomic_DNA"/>
</dbReference>
<dbReference type="InterPro" id="IPR039421">
    <property type="entry name" value="Type_1_exporter"/>
</dbReference>
<evidence type="ECO:0000256" key="3">
    <source>
        <dbReference type="ARBA" id="ARBA00022692"/>
    </source>
</evidence>
<keyword evidence="7 8" id="KW-0472">Membrane</keyword>
<keyword evidence="6 8" id="KW-1133">Transmembrane helix</keyword>
<dbReference type="InterPro" id="IPR027417">
    <property type="entry name" value="P-loop_NTPase"/>
</dbReference>
<keyword evidence="11" id="KW-0378">Hydrolase</keyword>
<accession>A0ABP8H7Z2</accession>
<evidence type="ECO:0000256" key="1">
    <source>
        <dbReference type="ARBA" id="ARBA00004651"/>
    </source>
</evidence>
<evidence type="ECO:0000256" key="6">
    <source>
        <dbReference type="ARBA" id="ARBA00022989"/>
    </source>
</evidence>
<feature type="transmembrane region" description="Helical" evidence="8">
    <location>
        <begin position="12"/>
        <end position="34"/>
    </location>
</feature>
<proteinExistence type="predicted"/>
<dbReference type="PANTHER" id="PTHR24221">
    <property type="entry name" value="ATP-BINDING CASSETTE SUB-FAMILY B"/>
    <property type="match status" value="1"/>
</dbReference>
<feature type="transmembrane region" description="Helical" evidence="8">
    <location>
        <begin position="234"/>
        <end position="252"/>
    </location>
</feature>
<organism evidence="11 12">
    <name type="scientific">Variovorax defluvii</name>
    <dbReference type="NCBI Taxonomy" id="913761"/>
    <lineage>
        <taxon>Bacteria</taxon>
        <taxon>Pseudomonadati</taxon>
        <taxon>Pseudomonadota</taxon>
        <taxon>Betaproteobacteria</taxon>
        <taxon>Burkholderiales</taxon>
        <taxon>Comamonadaceae</taxon>
        <taxon>Variovorax</taxon>
    </lineage>
</organism>
<dbReference type="Gene3D" id="1.20.1560.10">
    <property type="entry name" value="ABC transporter type 1, transmembrane domain"/>
    <property type="match status" value="1"/>
</dbReference>
<feature type="transmembrane region" description="Helical" evidence="8">
    <location>
        <begin position="143"/>
        <end position="161"/>
    </location>
</feature>
<dbReference type="Proteomes" id="UP001500975">
    <property type="component" value="Unassembled WGS sequence"/>
</dbReference>
<evidence type="ECO:0000256" key="7">
    <source>
        <dbReference type="ARBA" id="ARBA00023136"/>
    </source>
</evidence>
<feature type="domain" description="ABC transporter" evidence="9">
    <location>
        <begin position="321"/>
        <end position="570"/>
    </location>
</feature>
<keyword evidence="12" id="KW-1185">Reference proteome</keyword>
<keyword evidence="3 8" id="KW-0812">Transmembrane</keyword>
<dbReference type="PROSITE" id="PS50929">
    <property type="entry name" value="ABC_TM1F"/>
    <property type="match status" value="1"/>
</dbReference>
<gene>
    <name evidence="11" type="primary">aprD</name>
    <name evidence="11" type="ORF">GCM10023165_11840</name>
</gene>
<keyword evidence="2" id="KW-1003">Cell membrane</keyword>
<feature type="transmembrane region" description="Helical" evidence="8">
    <location>
        <begin position="118"/>
        <end position="137"/>
    </location>
</feature>
<evidence type="ECO:0000259" key="9">
    <source>
        <dbReference type="PROSITE" id="PS50893"/>
    </source>
</evidence>
<keyword evidence="11" id="KW-0645">Protease</keyword>
<dbReference type="GO" id="GO:0005524">
    <property type="term" value="F:ATP binding"/>
    <property type="evidence" value="ECO:0007669"/>
    <property type="project" value="UniProtKB-KW"/>
</dbReference>